<keyword evidence="3" id="KW-1185">Reference proteome</keyword>
<feature type="non-terminal residue" evidence="2">
    <location>
        <position position="1"/>
    </location>
</feature>
<accession>A0ABD0QRZ3</accession>
<dbReference type="InterPro" id="IPR040557">
    <property type="entry name" value="VIP1_N"/>
</dbReference>
<reference evidence="2 3" key="1">
    <citation type="submission" date="2024-05" db="EMBL/GenBank/DDBJ databases">
        <title>Genome sequencing and assembly of Indian major carp, Cirrhinus mrigala (Hamilton, 1822).</title>
        <authorList>
            <person name="Mohindra V."/>
            <person name="Chowdhury L.M."/>
            <person name="Lal K."/>
            <person name="Jena J.K."/>
        </authorList>
    </citation>
    <scope>NUCLEOTIDE SEQUENCE [LARGE SCALE GENOMIC DNA]</scope>
    <source>
        <strain evidence="2">CM1030</strain>
        <tissue evidence="2">Blood</tissue>
    </source>
</reference>
<name>A0ABD0QRZ3_CIRMR</name>
<dbReference type="Gene3D" id="3.40.50.11950">
    <property type="match status" value="1"/>
</dbReference>
<sequence length="60" mass="6975">IVVGICCMMKKSKSKPMTQILERLCKFEYITVVIFPEDVILNEPVEKWPLCDCLISFHSK</sequence>
<feature type="non-terminal residue" evidence="2">
    <location>
        <position position="60"/>
    </location>
</feature>
<dbReference type="PANTHER" id="PTHR12750">
    <property type="entry name" value="DIPHOSPHOINOSITOL PENTAKISPHOSPHATE KINASE"/>
    <property type="match status" value="1"/>
</dbReference>
<dbReference type="PANTHER" id="PTHR12750:SF11">
    <property type="entry name" value="INOSITOL HEXAKISPHOSPHATE AND DIPHOSPHOINOSITOL-PENTAKISPHOSPHATE KINASE 1"/>
    <property type="match status" value="1"/>
</dbReference>
<dbReference type="InterPro" id="IPR037446">
    <property type="entry name" value="His_Pase_VIP1"/>
</dbReference>
<feature type="domain" description="VIP1 N-terminal" evidence="1">
    <location>
        <begin position="1"/>
        <end position="60"/>
    </location>
</feature>
<evidence type="ECO:0000313" key="3">
    <source>
        <dbReference type="Proteomes" id="UP001529510"/>
    </source>
</evidence>
<dbReference type="Pfam" id="PF18086">
    <property type="entry name" value="PPIP5K2_N"/>
    <property type="match status" value="1"/>
</dbReference>
<proteinExistence type="predicted"/>
<dbReference type="Proteomes" id="UP001529510">
    <property type="component" value="Unassembled WGS sequence"/>
</dbReference>
<gene>
    <name evidence="2" type="ORF">M9458_015699</name>
</gene>
<organism evidence="2 3">
    <name type="scientific">Cirrhinus mrigala</name>
    <name type="common">Mrigala</name>
    <dbReference type="NCBI Taxonomy" id="683832"/>
    <lineage>
        <taxon>Eukaryota</taxon>
        <taxon>Metazoa</taxon>
        <taxon>Chordata</taxon>
        <taxon>Craniata</taxon>
        <taxon>Vertebrata</taxon>
        <taxon>Euteleostomi</taxon>
        <taxon>Actinopterygii</taxon>
        <taxon>Neopterygii</taxon>
        <taxon>Teleostei</taxon>
        <taxon>Ostariophysi</taxon>
        <taxon>Cypriniformes</taxon>
        <taxon>Cyprinidae</taxon>
        <taxon>Labeoninae</taxon>
        <taxon>Labeonini</taxon>
        <taxon>Cirrhinus</taxon>
    </lineage>
</organism>
<protein>
    <recommendedName>
        <fullName evidence="1">VIP1 N-terminal domain-containing protein</fullName>
    </recommendedName>
</protein>
<evidence type="ECO:0000313" key="2">
    <source>
        <dbReference type="EMBL" id="KAL0188600.1"/>
    </source>
</evidence>
<dbReference type="EMBL" id="JAMKFB020000007">
    <property type="protein sequence ID" value="KAL0188600.1"/>
    <property type="molecule type" value="Genomic_DNA"/>
</dbReference>
<comment type="caution">
    <text evidence="2">The sequence shown here is derived from an EMBL/GenBank/DDBJ whole genome shotgun (WGS) entry which is preliminary data.</text>
</comment>
<evidence type="ECO:0000259" key="1">
    <source>
        <dbReference type="Pfam" id="PF18086"/>
    </source>
</evidence>
<dbReference type="AlphaFoldDB" id="A0ABD0QRZ3"/>